<evidence type="ECO:0000256" key="1">
    <source>
        <dbReference type="SAM" id="MobiDB-lite"/>
    </source>
</evidence>
<dbReference type="AlphaFoldDB" id="A0A843UU45"/>
<dbReference type="EMBL" id="NMUH01000753">
    <property type="protein sequence ID" value="MQL84313.1"/>
    <property type="molecule type" value="Genomic_DNA"/>
</dbReference>
<protein>
    <submittedName>
        <fullName evidence="2">Uncharacterized protein</fullName>
    </submittedName>
</protein>
<gene>
    <name evidence="2" type="ORF">Taro_016817</name>
</gene>
<name>A0A843UU45_COLES</name>
<accession>A0A843UU45</accession>
<evidence type="ECO:0000313" key="3">
    <source>
        <dbReference type="Proteomes" id="UP000652761"/>
    </source>
</evidence>
<reference evidence="2" key="1">
    <citation type="submission" date="2017-07" db="EMBL/GenBank/DDBJ databases">
        <title>Taro Niue Genome Assembly and Annotation.</title>
        <authorList>
            <person name="Atibalentja N."/>
            <person name="Keating K."/>
            <person name="Fields C.J."/>
        </authorList>
    </citation>
    <scope>NUCLEOTIDE SEQUENCE</scope>
    <source>
        <strain evidence="2">Niue_2</strain>
        <tissue evidence="2">Leaf</tissue>
    </source>
</reference>
<sequence>MDPRDPKSDPDPNLKSDSDQLF</sequence>
<proteinExistence type="predicted"/>
<feature type="region of interest" description="Disordered" evidence="1">
    <location>
        <begin position="1"/>
        <end position="22"/>
    </location>
</feature>
<evidence type="ECO:0000313" key="2">
    <source>
        <dbReference type="EMBL" id="MQL84313.1"/>
    </source>
</evidence>
<keyword evidence="3" id="KW-1185">Reference proteome</keyword>
<organism evidence="2 3">
    <name type="scientific">Colocasia esculenta</name>
    <name type="common">Wild taro</name>
    <name type="synonym">Arum esculentum</name>
    <dbReference type="NCBI Taxonomy" id="4460"/>
    <lineage>
        <taxon>Eukaryota</taxon>
        <taxon>Viridiplantae</taxon>
        <taxon>Streptophyta</taxon>
        <taxon>Embryophyta</taxon>
        <taxon>Tracheophyta</taxon>
        <taxon>Spermatophyta</taxon>
        <taxon>Magnoliopsida</taxon>
        <taxon>Liliopsida</taxon>
        <taxon>Araceae</taxon>
        <taxon>Aroideae</taxon>
        <taxon>Colocasieae</taxon>
        <taxon>Colocasia</taxon>
    </lineage>
</organism>
<comment type="caution">
    <text evidence="2">The sequence shown here is derived from an EMBL/GenBank/DDBJ whole genome shotgun (WGS) entry which is preliminary data.</text>
</comment>
<dbReference type="Proteomes" id="UP000652761">
    <property type="component" value="Unassembled WGS sequence"/>
</dbReference>